<evidence type="ECO:0000313" key="3">
    <source>
        <dbReference type="Proteomes" id="UP001054945"/>
    </source>
</evidence>
<dbReference type="PANTHER" id="PTHR19446">
    <property type="entry name" value="REVERSE TRANSCRIPTASES"/>
    <property type="match status" value="1"/>
</dbReference>
<dbReference type="AlphaFoldDB" id="A0AAV4X8N3"/>
<dbReference type="InterPro" id="IPR000477">
    <property type="entry name" value="RT_dom"/>
</dbReference>
<sequence length="257" mass="28355">MQVVDEHEDEPLHHLTQLLDDILQCDPSSECSSLLCDAYAQIVEGKTMVEASATAPAPVSANRVVNIENPQECQTLYHRNRRKAIREIKGAADERCALPPEVVEDFFSSVWQPAPELDRRFQRFDVLSPNQKGFTPFDGVLEHNFVLQRRPENARLSKKNLCVVFLDVSNAFGSLPHSAIHDCLAAIRVGEAFTNLIMSSYSGFSTSILTNETRTNPISIGCGVKPGCPLSGLIFNLCIDPILSIGPTYTLATVRCP</sequence>
<keyword evidence="3" id="KW-1185">Reference proteome</keyword>
<proteinExistence type="predicted"/>
<reference evidence="2 3" key="1">
    <citation type="submission" date="2021-06" db="EMBL/GenBank/DDBJ databases">
        <title>Caerostris extrusa draft genome.</title>
        <authorList>
            <person name="Kono N."/>
            <person name="Arakawa K."/>
        </authorList>
    </citation>
    <scope>NUCLEOTIDE SEQUENCE [LARGE SCALE GENOMIC DNA]</scope>
</reference>
<dbReference type="Pfam" id="PF00078">
    <property type="entry name" value="RVT_1"/>
    <property type="match status" value="1"/>
</dbReference>
<organism evidence="2 3">
    <name type="scientific">Caerostris extrusa</name>
    <name type="common">Bark spider</name>
    <name type="synonym">Caerostris bankana</name>
    <dbReference type="NCBI Taxonomy" id="172846"/>
    <lineage>
        <taxon>Eukaryota</taxon>
        <taxon>Metazoa</taxon>
        <taxon>Ecdysozoa</taxon>
        <taxon>Arthropoda</taxon>
        <taxon>Chelicerata</taxon>
        <taxon>Arachnida</taxon>
        <taxon>Araneae</taxon>
        <taxon>Araneomorphae</taxon>
        <taxon>Entelegynae</taxon>
        <taxon>Araneoidea</taxon>
        <taxon>Araneidae</taxon>
        <taxon>Caerostris</taxon>
    </lineage>
</organism>
<evidence type="ECO:0000313" key="2">
    <source>
        <dbReference type="EMBL" id="GIY90124.1"/>
    </source>
</evidence>
<comment type="caution">
    <text evidence="2">The sequence shown here is derived from an EMBL/GenBank/DDBJ whole genome shotgun (WGS) entry which is preliminary data.</text>
</comment>
<evidence type="ECO:0000259" key="1">
    <source>
        <dbReference type="Pfam" id="PF00078"/>
    </source>
</evidence>
<feature type="domain" description="Reverse transcriptase" evidence="1">
    <location>
        <begin position="122"/>
        <end position="244"/>
    </location>
</feature>
<gene>
    <name evidence="2" type="primary">pol_1757</name>
    <name evidence="2" type="ORF">CEXT_154271</name>
</gene>
<dbReference type="EMBL" id="BPLR01017294">
    <property type="protein sequence ID" value="GIY90124.1"/>
    <property type="molecule type" value="Genomic_DNA"/>
</dbReference>
<accession>A0AAV4X8N3</accession>
<protein>
    <submittedName>
        <fullName evidence="2">Retrovirus-related Pol polyprotein from type-2 retrotransposable element R2DM</fullName>
    </submittedName>
</protein>
<dbReference type="Proteomes" id="UP001054945">
    <property type="component" value="Unassembled WGS sequence"/>
</dbReference>
<name>A0AAV4X8N3_CAEEX</name>